<evidence type="ECO:0000313" key="1">
    <source>
        <dbReference type="EMBL" id="AIS02237.1"/>
    </source>
</evidence>
<dbReference type="AlphaFoldDB" id="A0A089XJS5"/>
<accession>A0A089XJS5</accession>
<dbReference type="eggNOG" id="COG2856">
    <property type="taxonomic scope" value="Bacteria"/>
</dbReference>
<dbReference type="RefSeq" id="WP_052413986.1">
    <property type="nucleotide sequence ID" value="NZ_CP009438.1"/>
</dbReference>
<evidence type="ECO:0000313" key="2">
    <source>
        <dbReference type="Proteomes" id="UP000029482"/>
    </source>
</evidence>
<dbReference type="OrthoDB" id="4310552at2"/>
<name>A0A089XJS5_STRGA</name>
<reference evidence="2" key="1">
    <citation type="journal article" date="2015" name="J. Biotechnol.">
        <title>Complete genome sequence of the actinobacterium Streptomyces glaucescens GLA.O (DSM 40922) consisting of a linear chromosome and one linear plasmid.</title>
        <authorList>
            <person name="Ortseifen V."/>
            <person name="Winkler A."/>
            <person name="Albersmeier A."/>
            <person name="Wendler S."/>
            <person name="Puhler A."/>
            <person name="Kalinowski J."/>
            <person name="Ruckert C."/>
        </authorList>
    </citation>
    <scope>NUCLEOTIDE SEQUENCE [LARGE SCALE GENOMIC DNA]</scope>
    <source>
        <strain evidence="2">DSM 40922 / GLA O</strain>
    </source>
</reference>
<keyword evidence="2" id="KW-1185">Reference proteome</keyword>
<dbReference type="STRING" id="1907.SGLAU_31515"/>
<dbReference type="EMBL" id="CP009438">
    <property type="protein sequence ID" value="AIS02237.1"/>
    <property type="molecule type" value="Genomic_DNA"/>
</dbReference>
<dbReference type="Proteomes" id="UP000029482">
    <property type="component" value="Chromosome"/>
</dbReference>
<dbReference type="KEGG" id="sgu:SGLAU_31515"/>
<evidence type="ECO:0008006" key="3">
    <source>
        <dbReference type="Google" id="ProtNLM"/>
    </source>
</evidence>
<protein>
    <recommendedName>
        <fullName evidence="3">Toxin-antitoxin system, toxin component</fullName>
    </recommendedName>
</protein>
<sequence length="218" mass="23761">MTFDRSSQSKSGIRTVRNADVRTMRRLTNDIIECLQPSDGENDLASALGVALSRVRGRPVRLREAVFPPETASGLWIDAPEFDFIVYEQNTDPVHQRVIIGHEAWHMFAGHCGSPTAHGTAATRALHHGPTNLLEDFVRRVTETDAVGSSSLERMDAALHVAALRAESPVDEEAEAEMFGLRLATALHASLAEARATADPGGIAGRIQVSMAHRRHRA</sequence>
<dbReference type="HOGENOM" id="CLU_104213_0_0_11"/>
<gene>
    <name evidence="1" type="ORF">SGLAU_31515</name>
</gene>
<proteinExistence type="predicted"/>
<organism evidence="1 2">
    <name type="scientific">Streptomyces glaucescens</name>
    <dbReference type="NCBI Taxonomy" id="1907"/>
    <lineage>
        <taxon>Bacteria</taxon>
        <taxon>Bacillati</taxon>
        <taxon>Actinomycetota</taxon>
        <taxon>Actinomycetes</taxon>
        <taxon>Kitasatosporales</taxon>
        <taxon>Streptomycetaceae</taxon>
        <taxon>Streptomyces</taxon>
    </lineage>
</organism>